<evidence type="ECO:0000256" key="1">
    <source>
        <dbReference type="SAM" id="MobiDB-lite"/>
    </source>
</evidence>
<accession>A0A3P3Y834</accession>
<reference evidence="2 3" key="1">
    <citation type="submission" date="2018-03" db="EMBL/GenBank/DDBJ databases">
        <authorList>
            <person name="Fogelqvist J."/>
        </authorList>
    </citation>
    <scope>NUCLEOTIDE SEQUENCE [LARGE SCALE GENOMIC DNA]</scope>
</reference>
<proteinExistence type="predicted"/>
<dbReference type="EMBL" id="OVEO01000005">
    <property type="protein sequence ID" value="SPQ96342.1"/>
    <property type="molecule type" value="Genomic_DNA"/>
</dbReference>
<feature type="compositionally biased region" description="Basic and acidic residues" evidence="1">
    <location>
        <begin position="16"/>
        <end position="27"/>
    </location>
</feature>
<dbReference type="AlphaFoldDB" id="A0A3P3Y834"/>
<feature type="region of interest" description="Disordered" evidence="1">
    <location>
        <begin position="1"/>
        <end position="41"/>
    </location>
</feature>
<name>A0A3P3Y834_PLABS</name>
<feature type="compositionally biased region" description="Basic residues" evidence="1">
    <location>
        <begin position="180"/>
        <end position="190"/>
    </location>
</feature>
<dbReference type="Proteomes" id="UP000290189">
    <property type="component" value="Unassembled WGS sequence"/>
</dbReference>
<feature type="region of interest" description="Disordered" evidence="1">
    <location>
        <begin position="167"/>
        <end position="249"/>
    </location>
</feature>
<geneLocation type="mitochondrion" evidence="2"/>
<evidence type="ECO:0000313" key="2">
    <source>
        <dbReference type="EMBL" id="SPQ96342.1"/>
    </source>
</evidence>
<gene>
    <name evidence="2" type="ORF">PLBR_LOCUS3557</name>
</gene>
<evidence type="ECO:0000313" key="3">
    <source>
        <dbReference type="Proteomes" id="UP000290189"/>
    </source>
</evidence>
<organism evidence="2 3">
    <name type="scientific">Plasmodiophora brassicae</name>
    <name type="common">Clubroot disease agent</name>
    <dbReference type="NCBI Taxonomy" id="37360"/>
    <lineage>
        <taxon>Eukaryota</taxon>
        <taxon>Sar</taxon>
        <taxon>Rhizaria</taxon>
        <taxon>Endomyxa</taxon>
        <taxon>Phytomyxea</taxon>
        <taxon>Plasmodiophorida</taxon>
        <taxon>Plasmodiophoridae</taxon>
        <taxon>Plasmodiophora</taxon>
    </lineage>
</organism>
<keyword evidence="2" id="KW-0496">Mitochondrion</keyword>
<sequence>MDHDWPEQRPTVSTEMDSRDCGFLDDREQNDDALFPPEPETSTQWVFNESSFQLDDDDDDIEPIYSGAPSDLPVPSDPLPNLEIPDCWEPGMGLADDPIELVPPADVSLAVDDQMPLEMLMSTFDRDEMRQYVQRQEIVKSLHLQAPGGFAAASQSIVVAQISDPKLHSSTSPTVVTPAKPKRKQVRRVKKEQENSTPDTQQRRKQRDGTGKGCSTPQPSSRAAKKLATEANRPSGIPTARHASASTVM</sequence>
<protein>
    <submittedName>
        <fullName evidence="2">Uncharacterized protein</fullName>
    </submittedName>
</protein>